<feature type="domain" description="DUF222" evidence="2">
    <location>
        <begin position="54"/>
        <end position="348"/>
    </location>
</feature>
<feature type="region of interest" description="Disordered" evidence="1">
    <location>
        <begin position="395"/>
        <end position="464"/>
    </location>
</feature>
<dbReference type="STRING" id="490629.SAMN05216266_12128"/>
<dbReference type="AlphaFoldDB" id="A0A1I1CA41"/>
<sequence>MTAFVEVSSVAGALFLPADLVRPVPLTEQQWADRRLLTCTAEDFAVLDADGAVEAVAAARRLRARADAAEARAVARLAAVRGRDSSVAKEVALEARISETAAATRIARGTDLVHRMPLLLAAMDAGDIEGFPAGKIVEATAMLDNSQARQVDELLAAKLVSGRLQFTDPYSLVRATRRLVENVDPDGQSTRARKARAGRKVVLTPQDNGMATLSADLPAEVAASAYARVDAMARRLRNGGDHRSLEQLRADVYAALLLGQDPGAGAPRAAAVVFLHMPIDTALTMSDTGCELAGYGPLPAAIAREIMTNPNSMIRKVLTDPASGAVRDLGRTRRRPSAFLRDFVAARDRECATPGCHRPAQRCDFDHLQEWGDLGITSDTNGGAKCERDHYRKDQPGWTLTHHPGSGTSTITTPTGRTYTKTIQPITEPKPAQSTPDIPRPRPHAPHPTPASAPRGSGGRRLSS</sequence>
<dbReference type="CDD" id="cd00085">
    <property type="entry name" value="HNHc"/>
    <property type="match status" value="1"/>
</dbReference>
<dbReference type="RefSeq" id="WP_091677195.1">
    <property type="nucleotide sequence ID" value="NZ_FOKG01000021.1"/>
</dbReference>
<evidence type="ECO:0000313" key="4">
    <source>
        <dbReference type="Proteomes" id="UP000243799"/>
    </source>
</evidence>
<dbReference type="EMBL" id="FOKG01000021">
    <property type="protein sequence ID" value="SFB57620.1"/>
    <property type="molecule type" value="Genomic_DNA"/>
</dbReference>
<dbReference type="InterPro" id="IPR003870">
    <property type="entry name" value="DUF222"/>
</dbReference>
<keyword evidence="4" id="KW-1185">Reference proteome</keyword>
<dbReference type="Proteomes" id="UP000243799">
    <property type="component" value="Unassembled WGS sequence"/>
</dbReference>
<evidence type="ECO:0000256" key="1">
    <source>
        <dbReference type="SAM" id="MobiDB-lite"/>
    </source>
</evidence>
<organism evidence="3 4">
    <name type="scientific">Amycolatopsis marina</name>
    <dbReference type="NCBI Taxonomy" id="490629"/>
    <lineage>
        <taxon>Bacteria</taxon>
        <taxon>Bacillati</taxon>
        <taxon>Actinomycetota</taxon>
        <taxon>Actinomycetes</taxon>
        <taxon>Pseudonocardiales</taxon>
        <taxon>Pseudonocardiaceae</taxon>
        <taxon>Amycolatopsis</taxon>
    </lineage>
</organism>
<accession>A0A1I1CA41</accession>
<dbReference type="Pfam" id="PF02720">
    <property type="entry name" value="DUF222"/>
    <property type="match status" value="1"/>
</dbReference>
<dbReference type="InterPro" id="IPR003615">
    <property type="entry name" value="HNH_nuc"/>
</dbReference>
<protein>
    <recommendedName>
        <fullName evidence="2">DUF222 domain-containing protein</fullName>
    </recommendedName>
</protein>
<evidence type="ECO:0000259" key="2">
    <source>
        <dbReference type="Pfam" id="PF02720"/>
    </source>
</evidence>
<evidence type="ECO:0000313" key="3">
    <source>
        <dbReference type="EMBL" id="SFB57620.1"/>
    </source>
</evidence>
<feature type="compositionally biased region" description="Low complexity" evidence="1">
    <location>
        <begin position="401"/>
        <end position="423"/>
    </location>
</feature>
<name>A0A1I1CA41_9PSEU</name>
<dbReference type="OrthoDB" id="5241234at2"/>
<reference evidence="4" key="1">
    <citation type="submission" date="2016-10" db="EMBL/GenBank/DDBJ databases">
        <authorList>
            <person name="Varghese N."/>
            <person name="Submissions S."/>
        </authorList>
    </citation>
    <scope>NUCLEOTIDE SEQUENCE [LARGE SCALE GENOMIC DNA]</scope>
    <source>
        <strain evidence="4">CGMCC 4.3568</strain>
    </source>
</reference>
<gene>
    <name evidence="3" type="ORF">SAMN05216266_12128</name>
</gene>
<proteinExistence type="predicted"/>